<organism evidence="2 3">
    <name type="scientific">Paenibacillus alvei</name>
    <name type="common">Bacillus alvei</name>
    <dbReference type="NCBI Taxonomy" id="44250"/>
    <lineage>
        <taxon>Bacteria</taxon>
        <taxon>Bacillati</taxon>
        <taxon>Bacillota</taxon>
        <taxon>Bacilli</taxon>
        <taxon>Bacillales</taxon>
        <taxon>Paenibacillaceae</taxon>
        <taxon>Paenibacillus</taxon>
    </lineage>
</organism>
<keyword evidence="3" id="KW-1185">Reference proteome</keyword>
<name>A0ABT4EIK1_PAEAL</name>
<gene>
    <name evidence="2" type="ORF">M5X04_26890</name>
</gene>
<evidence type="ECO:0008006" key="4">
    <source>
        <dbReference type="Google" id="ProtNLM"/>
    </source>
</evidence>
<evidence type="ECO:0000313" key="2">
    <source>
        <dbReference type="EMBL" id="MCY9532940.1"/>
    </source>
</evidence>
<proteinExistence type="predicted"/>
<accession>A0ABT4EIK1</accession>
<dbReference type="RefSeq" id="WP_268633020.1">
    <property type="nucleotide sequence ID" value="NZ_JAMDLY010000024.1"/>
</dbReference>
<reference evidence="2 3" key="1">
    <citation type="submission" date="2022-05" db="EMBL/GenBank/DDBJ databases">
        <title>Genome Sequencing of Bee-Associated Microbes.</title>
        <authorList>
            <person name="Dunlap C."/>
        </authorList>
    </citation>
    <scope>NUCLEOTIDE SEQUENCE [LARGE SCALE GENOMIC DNA]</scope>
    <source>
        <strain evidence="2 3">NRRL NRS-750</strain>
    </source>
</reference>
<sequence length="73" mass="8344">MLEHPDITRVNLTGYPRPQTQPSGISRCKTCRTENGFYGVYFRLYDEIDFCSPSCLASWLIKNGEVVRVEVGE</sequence>
<comment type="caution">
    <text evidence="2">The sequence shown here is derived from an EMBL/GenBank/DDBJ whole genome shotgun (WGS) entry which is preliminary data.</text>
</comment>
<evidence type="ECO:0000256" key="1">
    <source>
        <dbReference type="SAM" id="MobiDB-lite"/>
    </source>
</evidence>
<feature type="region of interest" description="Disordered" evidence="1">
    <location>
        <begin position="1"/>
        <end position="23"/>
    </location>
</feature>
<evidence type="ECO:0000313" key="3">
    <source>
        <dbReference type="Proteomes" id="UP001527090"/>
    </source>
</evidence>
<dbReference type="Proteomes" id="UP001527090">
    <property type="component" value="Unassembled WGS sequence"/>
</dbReference>
<dbReference type="EMBL" id="JAMDLY010000024">
    <property type="protein sequence ID" value="MCY9532940.1"/>
    <property type="molecule type" value="Genomic_DNA"/>
</dbReference>
<protein>
    <recommendedName>
        <fullName evidence="4">FLZ-type domain-containing protein</fullName>
    </recommendedName>
</protein>